<protein>
    <submittedName>
        <fullName evidence="2">DUF3526 domain-containing protein</fullName>
    </submittedName>
</protein>
<dbReference type="EMBL" id="BAAADG010000004">
    <property type="protein sequence ID" value="GAA0221043.1"/>
    <property type="molecule type" value="Genomic_DNA"/>
</dbReference>
<dbReference type="PANTHER" id="PTHR43471:SF1">
    <property type="entry name" value="ABC TRANSPORTER PERMEASE PROTEIN NOSY-RELATED"/>
    <property type="match status" value="1"/>
</dbReference>
<keyword evidence="1" id="KW-0472">Membrane</keyword>
<proteinExistence type="predicted"/>
<feature type="transmembrane region" description="Helical" evidence="1">
    <location>
        <begin position="127"/>
        <end position="149"/>
    </location>
</feature>
<gene>
    <name evidence="2" type="ORF">GCM10008964_10680</name>
</gene>
<feature type="transmembrane region" description="Helical" evidence="1">
    <location>
        <begin position="25"/>
        <end position="42"/>
    </location>
</feature>
<dbReference type="Pfam" id="PF12679">
    <property type="entry name" value="ABC2_membrane_2"/>
    <property type="match status" value="1"/>
</dbReference>
<feature type="transmembrane region" description="Helical" evidence="1">
    <location>
        <begin position="447"/>
        <end position="468"/>
    </location>
</feature>
<dbReference type="PANTHER" id="PTHR43471">
    <property type="entry name" value="ABC TRANSPORTER PERMEASE"/>
    <property type="match status" value="1"/>
</dbReference>
<dbReference type="Proteomes" id="UP001501476">
    <property type="component" value="Unassembled WGS sequence"/>
</dbReference>
<organism evidence="2 3">
    <name type="scientific">Methylophaga marina</name>
    <dbReference type="NCBI Taxonomy" id="45495"/>
    <lineage>
        <taxon>Bacteria</taxon>
        <taxon>Pseudomonadati</taxon>
        <taxon>Pseudomonadota</taxon>
        <taxon>Gammaproteobacteria</taxon>
        <taxon>Thiotrichales</taxon>
        <taxon>Piscirickettsiaceae</taxon>
        <taxon>Methylophaga</taxon>
    </lineage>
</organism>
<keyword evidence="3" id="KW-1185">Reference proteome</keyword>
<dbReference type="InterPro" id="IPR021913">
    <property type="entry name" value="DUF3526"/>
</dbReference>
<keyword evidence="1" id="KW-0812">Transmembrane</keyword>
<reference evidence="3" key="1">
    <citation type="journal article" date="2019" name="Int. J. Syst. Evol. Microbiol.">
        <title>The Global Catalogue of Microorganisms (GCM) 10K type strain sequencing project: providing services to taxonomists for standard genome sequencing and annotation.</title>
        <authorList>
            <consortium name="The Broad Institute Genomics Platform"/>
            <consortium name="The Broad Institute Genome Sequencing Center for Infectious Disease"/>
            <person name="Wu L."/>
            <person name="Ma J."/>
        </authorList>
    </citation>
    <scope>NUCLEOTIDE SEQUENCE [LARGE SCALE GENOMIC DNA]</scope>
    <source>
        <strain evidence="3">JCM 6886</strain>
    </source>
</reference>
<feature type="transmembrane region" description="Helical" evidence="1">
    <location>
        <begin position="250"/>
        <end position="268"/>
    </location>
</feature>
<keyword evidence="1" id="KW-1133">Transmembrane helix</keyword>
<evidence type="ECO:0000313" key="3">
    <source>
        <dbReference type="Proteomes" id="UP001501476"/>
    </source>
</evidence>
<evidence type="ECO:0000313" key="2">
    <source>
        <dbReference type="EMBL" id="GAA0221043.1"/>
    </source>
</evidence>
<dbReference type="Pfam" id="PF12040">
    <property type="entry name" value="DUF3526"/>
    <property type="match status" value="1"/>
</dbReference>
<accession>A0ABP3D1H6</accession>
<feature type="transmembrane region" description="Helical" evidence="1">
    <location>
        <begin position="180"/>
        <end position="202"/>
    </location>
</feature>
<evidence type="ECO:0000256" key="1">
    <source>
        <dbReference type="SAM" id="Phobius"/>
    </source>
</evidence>
<comment type="caution">
    <text evidence="2">The sequence shown here is derived from an EMBL/GenBank/DDBJ whole genome shotgun (WGS) entry which is preliminary data.</text>
</comment>
<feature type="transmembrane region" description="Helical" evidence="1">
    <location>
        <begin position="214"/>
        <end position="238"/>
    </location>
</feature>
<sequence>MGVDMLFTIARHELVEQWRHKTLKILLPLMLMLTVLVAFSHWQQQQDFIAVQQQWQETNDAKWEAQPDRHPHRAAHYGAMVFRVISPLSFIDAGVNPFVGNVLFLEAHRQNSSQFKQYLSSHSYMQLGYLSGATLILVVWPLVLIALAYKSISGERQQGTLRQVIALGVSFRQLIVGKALAFLFISLLFLALVFSVAAMFLVLGEASGDVYARFAMLFSLYFLYCMIWIGLTLLVSTLAQGNNQSLSSSLLLWLVMVVVLPKLAYAVAEWRYPLPDKAVFDIQTTQAVAKVGDSHDPDDPYFNDFREKTLQAYGVDRVEDLPVNWKGLLMQEGERITSEVFEQQYEQLLAQIAKQNAWVSGLSLISPYLVTSRLSNQLSGTSYEHIREFEQAAEAYRYQLIQSLNDIHIHEVDLAKDRETRISQSHWSELAKFDYEATKLKQEWPTMAASVAVIMVWFLCLLAAITLTRPKVSL</sequence>
<name>A0ABP3D1H6_9GAMM</name>